<dbReference type="AlphaFoldDB" id="A0A8R1Z9J5"/>
<evidence type="ECO:0000313" key="16">
    <source>
        <dbReference type="EnsemblMetazoa" id="PPA46545.1"/>
    </source>
</evidence>
<dbReference type="GO" id="GO:0006120">
    <property type="term" value="P:mitochondrial electron transport, NADH to ubiquinone"/>
    <property type="evidence" value="ECO:0000318"/>
    <property type="project" value="GO_Central"/>
</dbReference>
<keyword evidence="10" id="KW-0007">Acetylation</keyword>
<evidence type="ECO:0000256" key="9">
    <source>
        <dbReference type="ARBA" id="ARBA00022982"/>
    </source>
</evidence>
<keyword evidence="7" id="KW-0679">Respiratory chain</keyword>
<accession>A0A8R1Z9J5</accession>
<evidence type="ECO:0000256" key="5">
    <source>
        <dbReference type="ARBA" id="ARBA00016383"/>
    </source>
</evidence>
<evidence type="ECO:0000256" key="14">
    <source>
        <dbReference type="ARBA" id="ARBA00033401"/>
    </source>
</evidence>
<dbReference type="Proteomes" id="UP000005239">
    <property type="component" value="Unassembled WGS sequence"/>
</dbReference>
<comment type="similarity">
    <text evidence="3">Belongs to the complex I NDUFA7 subunit family.</text>
</comment>
<keyword evidence="17" id="KW-1185">Reference proteome</keyword>
<evidence type="ECO:0000256" key="1">
    <source>
        <dbReference type="ARBA" id="ARBA00003195"/>
    </source>
</evidence>
<evidence type="ECO:0000256" key="15">
    <source>
        <dbReference type="SAM" id="MobiDB-lite"/>
    </source>
</evidence>
<keyword evidence="9" id="KW-0249">Electron transport</keyword>
<comment type="subcellular location">
    <subcellularLocation>
        <location evidence="2">Mitochondrion inner membrane</location>
        <topology evidence="2">Peripheral membrane protein</topology>
        <orientation evidence="2">Matrix side</orientation>
    </subcellularLocation>
</comment>
<evidence type="ECO:0000256" key="8">
    <source>
        <dbReference type="ARBA" id="ARBA00022792"/>
    </source>
</evidence>
<comment type="subunit">
    <text evidence="4">Complex I is composed of 45 different subunits.</text>
</comment>
<evidence type="ECO:0000256" key="10">
    <source>
        <dbReference type="ARBA" id="ARBA00022990"/>
    </source>
</evidence>
<evidence type="ECO:0000256" key="2">
    <source>
        <dbReference type="ARBA" id="ARBA00004443"/>
    </source>
</evidence>
<keyword evidence="11" id="KW-0496">Mitochondrion</keyword>
<keyword evidence="8" id="KW-0999">Mitochondrion inner membrane</keyword>
<evidence type="ECO:0000256" key="11">
    <source>
        <dbReference type="ARBA" id="ARBA00023128"/>
    </source>
</evidence>
<evidence type="ECO:0000256" key="13">
    <source>
        <dbReference type="ARBA" id="ARBA00030360"/>
    </source>
</evidence>
<comment type="function">
    <text evidence="1">Accessory subunit of the mitochondrial membrane respiratory chain NADH dehydrogenase (Complex I), that is believed not to be involved in catalysis. Complex I functions in the transfer of electrons from NADH to the respiratory chain. The immediate electron acceptor for the enzyme is believed to be ubiquinone.</text>
</comment>
<feature type="region of interest" description="Disordered" evidence="15">
    <location>
        <begin position="51"/>
        <end position="70"/>
    </location>
</feature>
<name>A0A8R1Z9J5_PRIPA</name>
<reference evidence="16" key="2">
    <citation type="submission" date="2022-06" db="UniProtKB">
        <authorList>
            <consortium name="EnsemblMetazoa"/>
        </authorList>
    </citation>
    <scope>IDENTIFICATION</scope>
    <source>
        <strain evidence="16">PS312</strain>
    </source>
</reference>
<dbReference type="OrthoDB" id="10063829at2759"/>
<evidence type="ECO:0000256" key="12">
    <source>
        <dbReference type="ARBA" id="ARBA00023136"/>
    </source>
</evidence>
<dbReference type="GO" id="GO:0045271">
    <property type="term" value="C:respiratory chain complex I"/>
    <property type="evidence" value="ECO:0000318"/>
    <property type="project" value="GO_Central"/>
</dbReference>
<dbReference type="InterPro" id="IPR009947">
    <property type="entry name" value="NDUA7"/>
</dbReference>
<protein>
    <recommendedName>
        <fullName evidence="5">NADH dehydrogenase [ubiquinone] 1 alpha subcomplex subunit 7</fullName>
    </recommendedName>
    <alternativeName>
        <fullName evidence="14">Complex I-B14.5a</fullName>
    </alternativeName>
    <alternativeName>
        <fullName evidence="13">NADH-ubiquinone oxidoreductase subunit B14.5a</fullName>
    </alternativeName>
</protein>
<gene>
    <name evidence="16" type="primary">WBGene00304324</name>
</gene>
<dbReference type="PANTHER" id="PTHR12485">
    <property type="entry name" value="NADH-UBIQUINONE OXIDOREDUCTASE SUBUNIT B"/>
    <property type="match status" value="1"/>
</dbReference>
<dbReference type="PANTHER" id="PTHR12485:SF1">
    <property type="entry name" value="NADH DEHYDROGENASE [UBIQUINONE] 1 ALPHA SUBCOMPLEX SUBUNIT 7"/>
    <property type="match status" value="1"/>
</dbReference>
<keyword evidence="6" id="KW-0813">Transport</keyword>
<organism evidence="16 17">
    <name type="scientific">Pristionchus pacificus</name>
    <name type="common">Parasitic nematode worm</name>
    <dbReference type="NCBI Taxonomy" id="54126"/>
    <lineage>
        <taxon>Eukaryota</taxon>
        <taxon>Metazoa</taxon>
        <taxon>Ecdysozoa</taxon>
        <taxon>Nematoda</taxon>
        <taxon>Chromadorea</taxon>
        <taxon>Rhabditida</taxon>
        <taxon>Rhabditina</taxon>
        <taxon>Diplogasteromorpha</taxon>
        <taxon>Diplogasteroidea</taxon>
        <taxon>Neodiplogasteridae</taxon>
        <taxon>Pristionchus</taxon>
    </lineage>
</organism>
<sequence length="190" mass="20474">SFSGSGGFTSTAMTAGRKIAAATVQNRTQTPFWNWLRNKLLAVERLDVTPPPGLPGPDGKTHYNNPLRFPNTQAARSGDAPALPGGVHHKLEANYYKDRDGRRAVAPPAALYSADASGVAFGNQIGEKIEATKAVGVSVGPEQNFGLDTPTPGFGAEWTRSREKELDTPKSDVDFAYLEKFDRYAAVPRQ</sequence>
<dbReference type="EnsemblMetazoa" id="PPA46545.1">
    <property type="protein sequence ID" value="PPA46545.1"/>
    <property type="gene ID" value="WBGene00304324"/>
</dbReference>
<feature type="region of interest" description="Disordered" evidence="15">
    <location>
        <begin position="140"/>
        <end position="166"/>
    </location>
</feature>
<evidence type="ECO:0000256" key="7">
    <source>
        <dbReference type="ARBA" id="ARBA00022660"/>
    </source>
</evidence>
<dbReference type="Pfam" id="PF07347">
    <property type="entry name" value="CI-B14_5a"/>
    <property type="match status" value="1"/>
</dbReference>
<proteinExistence type="inferred from homology"/>
<evidence type="ECO:0000256" key="3">
    <source>
        <dbReference type="ARBA" id="ARBA00005482"/>
    </source>
</evidence>
<evidence type="ECO:0000256" key="4">
    <source>
        <dbReference type="ARBA" id="ARBA00011533"/>
    </source>
</evidence>
<reference evidence="17" key="1">
    <citation type="journal article" date="2008" name="Nat. Genet.">
        <title>The Pristionchus pacificus genome provides a unique perspective on nematode lifestyle and parasitism.</title>
        <authorList>
            <person name="Dieterich C."/>
            <person name="Clifton S.W."/>
            <person name="Schuster L.N."/>
            <person name="Chinwalla A."/>
            <person name="Delehaunty K."/>
            <person name="Dinkelacker I."/>
            <person name="Fulton L."/>
            <person name="Fulton R."/>
            <person name="Godfrey J."/>
            <person name="Minx P."/>
            <person name="Mitreva M."/>
            <person name="Roeseler W."/>
            <person name="Tian H."/>
            <person name="Witte H."/>
            <person name="Yang S.P."/>
            <person name="Wilson R.K."/>
            <person name="Sommer R.J."/>
        </authorList>
    </citation>
    <scope>NUCLEOTIDE SEQUENCE [LARGE SCALE GENOMIC DNA]</scope>
    <source>
        <strain evidence="17">PS312</strain>
    </source>
</reference>
<evidence type="ECO:0000256" key="6">
    <source>
        <dbReference type="ARBA" id="ARBA00022448"/>
    </source>
</evidence>
<evidence type="ECO:0000313" key="17">
    <source>
        <dbReference type="Proteomes" id="UP000005239"/>
    </source>
</evidence>
<dbReference type="GO" id="GO:0005743">
    <property type="term" value="C:mitochondrial inner membrane"/>
    <property type="evidence" value="ECO:0007669"/>
    <property type="project" value="UniProtKB-SubCell"/>
</dbReference>
<keyword evidence="12" id="KW-0472">Membrane</keyword>